<gene>
    <name evidence="1" type="ORF">SAMN04488513_102317</name>
</gene>
<dbReference type="Proteomes" id="UP000184543">
    <property type="component" value="Unassembled WGS sequence"/>
</dbReference>
<keyword evidence="2" id="KW-1185">Reference proteome</keyword>
<reference evidence="2" key="1">
    <citation type="submission" date="2016-11" db="EMBL/GenBank/DDBJ databases">
        <authorList>
            <person name="Varghese N."/>
            <person name="Submissions S."/>
        </authorList>
    </citation>
    <scope>NUCLEOTIDE SEQUENCE [LARGE SCALE GENOMIC DNA]</scope>
    <source>
        <strain evidence="2">DSM 19858</strain>
    </source>
</reference>
<evidence type="ECO:0000313" key="2">
    <source>
        <dbReference type="Proteomes" id="UP000184543"/>
    </source>
</evidence>
<evidence type="ECO:0000313" key="1">
    <source>
        <dbReference type="EMBL" id="SHI93424.1"/>
    </source>
</evidence>
<accession>A0A1M6F6Q8</accession>
<sequence>MSKFKVFYALFMPFTLGQVGKKKGGGIRVKPGKFDKMSVPFFRIWIFQNLKARGGVIGFRPYPKCSGCLWGNTWRDTVNRIKCPRSQAMLRTVWKGHRAGAGTMDETFFLLLRECAPVLNFLSSTGTIRSWNAIKAVPFGRRAFQRSVQIWLPCFLRYRSQC</sequence>
<organism evidence="1 2">
    <name type="scientific">Pseudozobellia thermophila</name>
    <dbReference type="NCBI Taxonomy" id="192903"/>
    <lineage>
        <taxon>Bacteria</taxon>
        <taxon>Pseudomonadati</taxon>
        <taxon>Bacteroidota</taxon>
        <taxon>Flavobacteriia</taxon>
        <taxon>Flavobacteriales</taxon>
        <taxon>Flavobacteriaceae</taxon>
        <taxon>Pseudozobellia</taxon>
    </lineage>
</organism>
<name>A0A1M6F6Q8_9FLAO</name>
<proteinExistence type="predicted"/>
<dbReference type="AlphaFoldDB" id="A0A1M6F6Q8"/>
<protein>
    <submittedName>
        <fullName evidence="1">Uncharacterized protein</fullName>
    </submittedName>
</protein>
<dbReference type="EMBL" id="FQYU01000002">
    <property type="protein sequence ID" value="SHI93424.1"/>
    <property type="molecule type" value="Genomic_DNA"/>
</dbReference>